<feature type="signal peptide" evidence="1">
    <location>
        <begin position="1"/>
        <end position="18"/>
    </location>
</feature>
<gene>
    <name evidence="2" type="ORF">BU14_0366s0004</name>
</gene>
<proteinExistence type="predicted"/>
<dbReference type="AlphaFoldDB" id="A0A1X6NX55"/>
<evidence type="ECO:0000313" key="2">
    <source>
        <dbReference type="EMBL" id="OSX73229.1"/>
    </source>
</evidence>
<keyword evidence="3" id="KW-1185">Reference proteome</keyword>
<evidence type="ECO:0000256" key="1">
    <source>
        <dbReference type="SAM" id="SignalP"/>
    </source>
</evidence>
<sequence length="172" mass="18332">MLLVAVVVSVSWSTRASAKAASDCRDGRWVGTCGGNAAATTTVKTAMATRAPAAMLPRSRMWHRRRLAGRSRLDRYIVQPAAHGACAEVGRLDTDDTVAGARVLRDDDVGPGLVSGLPGSRCRCNQHRLHAKADGGRLCYKLLDTGHGGPRVGALQRVALRRGRGRQRVLVG</sequence>
<evidence type="ECO:0000313" key="3">
    <source>
        <dbReference type="Proteomes" id="UP000218209"/>
    </source>
</evidence>
<accession>A0A1X6NX55</accession>
<evidence type="ECO:0008006" key="4">
    <source>
        <dbReference type="Google" id="ProtNLM"/>
    </source>
</evidence>
<protein>
    <recommendedName>
        <fullName evidence="4">Secreted protein</fullName>
    </recommendedName>
</protein>
<reference evidence="2 3" key="1">
    <citation type="submission" date="2017-03" db="EMBL/GenBank/DDBJ databases">
        <title>WGS assembly of Porphyra umbilicalis.</title>
        <authorList>
            <person name="Brawley S.H."/>
            <person name="Blouin N.A."/>
            <person name="Ficko-Blean E."/>
            <person name="Wheeler G.L."/>
            <person name="Lohr M."/>
            <person name="Goodson H.V."/>
            <person name="Jenkins J.W."/>
            <person name="Blaby-Haas C.E."/>
            <person name="Helliwell K.E."/>
            <person name="Chan C."/>
            <person name="Marriage T."/>
            <person name="Bhattacharya D."/>
            <person name="Klein A.S."/>
            <person name="Badis Y."/>
            <person name="Brodie J."/>
            <person name="Cao Y."/>
            <person name="Collen J."/>
            <person name="Dittami S.M."/>
            <person name="Gachon C.M."/>
            <person name="Green B.R."/>
            <person name="Karpowicz S."/>
            <person name="Kim J.W."/>
            <person name="Kudahl U."/>
            <person name="Lin S."/>
            <person name="Michel G."/>
            <person name="Mittag M."/>
            <person name="Olson B.J."/>
            <person name="Pangilinan J."/>
            <person name="Peng Y."/>
            <person name="Qiu H."/>
            <person name="Shu S."/>
            <person name="Singer J.T."/>
            <person name="Smith A.G."/>
            <person name="Sprecher B.N."/>
            <person name="Wagner V."/>
            <person name="Wang W."/>
            <person name="Wang Z.-Y."/>
            <person name="Yan J."/>
            <person name="Yarish C."/>
            <person name="Zoeuner-Riek S."/>
            <person name="Zhuang Y."/>
            <person name="Zou Y."/>
            <person name="Lindquist E.A."/>
            <person name="Grimwood J."/>
            <person name="Barry K."/>
            <person name="Rokhsar D.S."/>
            <person name="Schmutz J."/>
            <person name="Stiller J.W."/>
            <person name="Grossman A.R."/>
            <person name="Prochnik S.E."/>
        </authorList>
    </citation>
    <scope>NUCLEOTIDE SEQUENCE [LARGE SCALE GENOMIC DNA]</scope>
    <source>
        <strain evidence="2">4086291</strain>
    </source>
</reference>
<feature type="chain" id="PRO_5012281671" description="Secreted protein" evidence="1">
    <location>
        <begin position="19"/>
        <end position="172"/>
    </location>
</feature>
<dbReference type="EMBL" id="KV919010">
    <property type="protein sequence ID" value="OSX73229.1"/>
    <property type="molecule type" value="Genomic_DNA"/>
</dbReference>
<organism evidence="2 3">
    <name type="scientific">Porphyra umbilicalis</name>
    <name type="common">Purple laver</name>
    <name type="synonym">Red alga</name>
    <dbReference type="NCBI Taxonomy" id="2786"/>
    <lineage>
        <taxon>Eukaryota</taxon>
        <taxon>Rhodophyta</taxon>
        <taxon>Bangiophyceae</taxon>
        <taxon>Bangiales</taxon>
        <taxon>Bangiaceae</taxon>
        <taxon>Porphyra</taxon>
    </lineage>
</organism>
<keyword evidence="1" id="KW-0732">Signal</keyword>
<dbReference type="Proteomes" id="UP000218209">
    <property type="component" value="Unassembled WGS sequence"/>
</dbReference>
<name>A0A1X6NX55_PORUM</name>